<dbReference type="Pfam" id="PF07676">
    <property type="entry name" value="PD40"/>
    <property type="match status" value="4"/>
</dbReference>
<feature type="chain" id="PRO_5032761005" evidence="1">
    <location>
        <begin position="18"/>
        <end position="299"/>
    </location>
</feature>
<accession>A0A839F8S4</accession>
<dbReference type="RefSeq" id="WP_182532517.1">
    <property type="nucleotide sequence ID" value="NZ_JACGXL010000007.1"/>
</dbReference>
<keyword evidence="1" id="KW-0732">Signal</keyword>
<dbReference type="InterPro" id="IPR011659">
    <property type="entry name" value="WD40"/>
</dbReference>
<gene>
    <name evidence="2" type="ORF">FHW12_003716</name>
</gene>
<proteinExistence type="predicted"/>
<dbReference type="SUPFAM" id="SSF82171">
    <property type="entry name" value="DPP6 N-terminal domain-like"/>
    <property type="match status" value="1"/>
</dbReference>
<feature type="signal peptide" evidence="1">
    <location>
        <begin position="1"/>
        <end position="17"/>
    </location>
</feature>
<dbReference type="CDD" id="cd15482">
    <property type="entry name" value="Sialidase_non-viral"/>
    <property type="match status" value="1"/>
</dbReference>
<dbReference type="Proteomes" id="UP000550401">
    <property type="component" value="Unassembled WGS sequence"/>
</dbReference>
<keyword evidence="3" id="KW-1185">Reference proteome</keyword>
<evidence type="ECO:0000256" key="1">
    <source>
        <dbReference type="SAM" id="SignalP"/>
    </source>
</evidence>
<evidence type="ECO:0000313" key="3">
    <source>
        <dbReference type="Proteomes" id="UP000550401"/>
    </source>
</evidence>
<dbReference type="AlphaFoldDB" id="A0A839F8S4"/>
<reference evidence="2 3" key="1">
    <citation type="submission" date="2020-07" db="EMBL/GenBank/DDBJ databases">
        <title>Genomic Encyclopedia of Type Strains, Phase IV (KMG-V): Genome sequencing to study the core and pangenomes of soil and plant-associated prokaryotes.</title>
        <authorList>
            <person name="Whitman W."/>
        </authorList>
    </citation>
    <scope>NUCLEOTIDE SEQUENCE [LARGE SCALE GENOMIC DNA]</scope>
    <source>
        <strain evidence="2 3">RH2WT43</strain>
    </source>
</reference>
<dbReference type="InterPro" id="IPR011042">
    <property type="entry name" value="6-blade_b-propeller_TolB-like"/>
</dbReference>
<organism evidence="2 3">
    <name type="scientific">Dokdonella fugitiva</name>
    <dbReference type="NCBI Taxonomy" id="328517"/>
    <lineage>
        <taxon>Bacteria</taxon>
        <taxon>Pseudomonadati</taxon>
        <taxon>Pseudomonadota</taxon>
        <taxon>Gammaproteobacteria</taxon>
        <taxon>Lysobacterales</taxon>
        <taxon>Rhodanobacteraceae</taxon>
        <taxon>Dokdonella</taxon>
    </lineage>
</organism>
<evidence type="ECO:0000313" key="2">
    <source>
        <dbReference type="EMBL" id="MBA8889470.1"/>
    </source>
</evidence>
<protein>
    <submittedName>
        <fullName evidence="2">Tol biopolymer transport system component</fullName>
    </submittedName>
</protein>
<dbReference type="EMBL" id="JACGXL010000007">
    <property type="protein sequence ID" value="MBA8889470.1"/>
    <property type="molecule type" value="Genomic_DNA"/>
</dbReference>
<sequence length="299" mass="31458">MHARHVLSIAVASLLLAACATKPSREAAFELDGDASVFLPGVVSSEYSEIRAAVSPDGASVLWGSTNRPGGAGGWDIWMSQRRDGAWSAPVAVAFDTPANEFDPAFAADGRSVYFFSNRAGGYGGDDLWQAAFDPATATFGTPVNLGAGVNSAGDEWAPTPSADGRTLLFATNGRGGAGRHDLFTSTWRDGAWQAAVPLAGEVNGPGDDFDAAWLDDGRVLVFARSDDVENAAIALWSAVRDGDRYVRAQRLDARVDVDGGWILGPSVDPAHPGILLFSGERAGGQGRADIHSIHYRVR</sequence>
<name>A0A839F8S4_9GAMM</name>
<comment type="caution">
    <text evidence="2">The sequence shown here is derived from an EMBL/GenBank/DDBJ whole genome shotgun (WGS) entry which is preliminary data.</text>
</comment>
<dbReference type="Gene3D" id="2.120.10.30">
    <property type="entry name" value="TolB, C-terminal domain"/>
    <property type="match status" value="2"/>
</dbReference>
<dbReference type="PROSITE" id="PS51257">
    <property type="entry name" value="PROKAR_LIPOPROTEIN"/>
    <property type="match status" value="1"/>
</dbReference>